<dbReference type="AlphaFoldDB" id="A0A545TU95"/>
<keyword evidence="2" id="KW-1185">Reference proteome</keyword>
<dbReference type="RefSeq" id="WP_142896503.1">
    <property type="nucleotide sequence ID" value="NZ_ML660054.1"/>
</dbReference>
<dbReference type="OrthoDB" id="4446543at2"/>
<comment type="caution">
    <text evidence="1">The sequence shown here is derived from an EMBL/GenBank/DDBJ whole genome shotgun (WGS) entry which is preliminary data.</text>
</comment>
<dbReference type="Pfam" id="PF14414">
    <property type="entry name" value="WHH"/>
    <property type="match status" value="1"/>
</dbReference>
<evidence type="ECO:0000313" key="1">
    <source>
        <dbReference type="EMBL" id="TQV80789.1"/>
    </source>
</evidence>
<dbReference type="EMBL" id="VHSH01000003">
    <property type="protein sequence ID" value="TQV80789.1"/>
    <property type="molecule type" value="Genomic_DNA"/>
</dbReference>
<dbReference type="Proteomes" id="UP000315252">
    <property type="component" value="Unassembled WGS sequence"/>
</dbReference>
<reference evidence="1 2" key="1">
    <citation type="submission" date="2019-06" db="EMBL/GenBank/DDBJ databases">
        <title>Whole genome sequence for Rhodospirillaceae sp. R148.</title>
        <authorList>
            <person name="Wang G."/>
        </authorList>
    </citation>
    <scope>NUCLEOTIDE SEQUENCE [LARGE SCALE GENOMIC DNA]</scope>
    <source>
        <strain evidence="1 2">R148</strain>
    </source>
</reference>
<gene>
    <name evidence="1" type="ORF">FKG95_11610</name>
</gene>
<organism evidence="1 2">
    <name type="scientific">Denitrobaculum tricleocarpae</name>
    <dbReference type="NCBI Taxonomy" id="2591009"/>
    <lineage>
        <taxon>Bacteria</taxon>
        <taxon>Pseudomonadati</taxon>
        <taxon>Pseudomonadota</taxon>
        <taxon>Alphaproteobacteria</taxon>
        <taxon>Rhodospirillales</taxon>
        <taxon>Rhodospirillaceae</taxon>
        <taxon>Denitrobaculum</taxon>
    </lineage>
</organism>
<evidence type="ECO:0000313" key="2">
    <source>
        <dbReference type="Proteomes" id="UP000315252"/>
    </source>
</evidence>
<sequence length="42" mass="4844">MTPGESVPHHQDMKTMQLVLKRIHDAVGHRGGILNFFKKEKM</sequence>
<protein>
    <submittedName>
        <fullName evidence="1">Uncharacterized protein</fullName>
    </submittedName>
</protein>
<accession>A0A545TU95</accession>
<dbReference type="InterPro" id="IPR032869">
    <property type="entry name" value="WHH_dom_containing"/>
</dbReference>
<name>A0A545TU95_9PROT</name>
<proteinExistence type="predicted"/>